<keyword evidence="1" id="KW-1133">Transmembrane helix</keyword>
<proteinExistence type="predicted"/>
<dbReference type="EMBL" id="PFOD01000056">
    <property type="protein sequence ID" value="PIZ65197.1"/>
    <property type="molecule type" value="Genomic_DNA"/>
</dbReference>
<sequence length="226" mass="24836">MGNNTTFGPIDSPEMITESGKSSHKKGVMMAFITVVVLLLAVGGYIILSNPSLKSQMKETLKLSEVNIEQNTDYEKVEVFESDITDRMSPWIEVRGGEADAMVGKDYEVTVYGYSGGKDITGYDMLLGVDHEMFDVISVSSKSDAFQIFSFDKGTHSSVTGIKNIQVTEPTIFDETPLVSIILRPKMKGEGLLTVTSTKDKEKTQFVDNEVNVIIPQIGSVFITVK</sequence>
<dbReference type="AlphaFoldDB" id="A0A2M7U3R0"/>
<name>A0A2M7U3R0_9BACT</name>
<evidence type="ECO:0000313" key="2">
    <source>
        <dbReference type="EMBL" id="PIZ65197.1"/>
    </source>
</evidence>
<feature type="transmembrane region" description="Helical" evidence="1">
    <location>
        <begin position="28"/>
        <end position="48"/>
    </location>
</feature>
<protein>
    <recommendedName>
        <fullName evidence="4">Cohesin domain-containing protein</fullName>
    </recommendedName>
</protein>
<organism evidence="2 3">
    <name type="scientific">Candidatus Roizmanbacteria bacterium CG_4_10_14_0_2_um_filter_36_9</name>
    <dbReference type="NCBI Taxonomy" id="1974823"/>
    <lineage>
        <taxon>Bacteria</taxon>
        <taxon>Candidatus Roizmaniibacteriota</taxon>
    </lineage>
</organism>
<evidence type="ECO:0000313" key="3">
    <source>
        <dbReference type="Proteomes" id="UP000230027"/>
    </source>
</evidence>
<keyword evidence="1" id="KW-0472">Membrane</keyword>
<evidence type="ECO:0008006" key="4">
    <source>
        <dbReference type="Google" id="ProtNLM"/>
    </source>
</evidence>
<comment type="caution">
    <text evidence="2">The sequence shown here is derived from an EMBL/GenBank/DDBJ whole genome shotgun (WGS) entry which is preliminary data.</text>
</comment>
<gene>
    <name evidence="2" type="ORF">COY14_02850</name>
</gene>
<dbReference type="Proteomes" id="UP000230027">
    <property type="component" value="Unassembled WGS sequence"/>
</dbReference>
<accession>A0A2M7U3R0</accession>
<reference evidence="3" key="1">
    <citation type="submission" date="2017-09" db="EMBL/GenBank/DDBJ databases">
        <title>Depth-based differentiation of microbial function through sediment-hosted aquifers and enrichment of novel symbionts in the deep terrestrial subsurface.</title>
        <authorList>
            <person name="Probst A.J."/>
            <person name="Ladd B."/>
            <person name="Jarett J.K."/>
            <person name="Geller-Mcgrath D.E."/>
            <person name="Sieber C.M.K."/>
            <person name="Emerson J.B."/>
            <person name="Anantharaman K."/>
            <person name="Thomas B.C."/>
            <person name="Malmstrom R."/>
            <person name="Stieglmeier M."/>
            <person name="Klingl A."/>
            <person name="Woyke T."/>
            <person name="Ryan C.M."/>
            <person name="Banfield J.F."/>
        </authorList>
    </citation>
    <scope>NUCLEOTIDE SEQUENCE [LARGE SCALE GENOMIC DNA]</scope>
</reference>
<keyword evidence="1" id="KW-0812">Transmembrane</keyword>
<evidence type="ECO:0000256" key="1">
    <source>
        <dbReference type="SAM" id="Phobius"/>
    </source>
</evidence>